<accession>A0A2I8VTY6</accession>
<keyword evidence="6" id="KW-1278">Translocase</keyword>
<evidence type="ECO:0000256" key="4">
    <source>
        <dbReference type="ARBA" id="ARBA00022741"/>
    </source>
</evidence>
<keyword evidence="5 15" id="KW-0067">ATP-binding</keyword>
<dbReference type="GO" id="GO:0005524">
    <property type="term" value="F:ATP binding"/>
    <property type="evidence" value="ECO:0007669"/>
    <property type="project" value="UniProtKB-KW"/>
</dbReference>
<evidence type="ECO:0000256" key="7">
    <source>
        <dbReference type="ARBA" id="ARBA00023136"/>
    </source>
</evidence>
<comment type="catalytic activity">
    <reaction evidence="8">
        <text>D-xylose(out) + ATP + H2O = D-xylose(in) + ADP + phosphate + H(+)</text>
        <dbReference type="Rhea" id="RHEA:29899"/>
        <dbReference type="ChEBI" id="CHEBI:15377"/>
        <dbReference type="ChEBI" id="CHEBI:15378"/>
        <dbReference type="ChEBI" id="CHEBI:30616"/>
        <dbReference type="ChEBI" id="CHEBI:43474"/>
        <dbReference type="ChEBI" id="CHEBI:53455"/>
        <dbReference type="ChEBI" id="CHEBI:456216"/>
        <dbReference type="EC" id="7.5.2.13"/>
    </reaction>
    <physiologicalReaction direction="left-to-right" evidence="8">
        <dbReference type="Rhea" id="RHEA:29900"/>
    </physiologicalReaction>
</comment>
<evidence type="ECO:0000313" key="15">
    <source>
        <dbReference type="EMBL" id="AUV84649.1"/>
    </source>
</evidence>
<dbReference type="InterPro" id="IPR003439">
    <property type="entry name" value="ABC_transporter-like_ATP-bd"/>
</dbReference>
<dbReference type="Gene3D" id="2.40.50.100">
    <property type="match status" value="1"/>
</dbReference>
<gene>
    <name evidence="15" type="ORF">C2R22_24275</name>
</gene>
<dbReference type="SUPFAM" id="SSF50331">
    <property type="entry name" value="MOP-like"/>
    <property type="match status" value="1"/>
</dbReference>
<dbReference type="KEGG" id="srub:C2R22_24275"/>
<dbReference type="Gene3D" id="2.40.50.140">
    <property type="entry name" value="Nucleic acid-binding proteins"/>
    <property type="match status" value="1"/>
</dbReference>
<evidence type="ECO:0000256" key="8">
    <source>
        <dbReference type="ARBA" id="ARBA00050355"/>
    </source>
</evidence>
<dbReference type="SUPFAM" id="SSF52540">
    <property type="entry name" value="P-loop containing nucleoside triphosphate hydrolases"/>
    <property type="match status" value="1"/>
</dbReference>
<evidence type="ECO:0000256" key="11">
    <source>
        <dbReference type="ARBA" id="ARBA00061029"/>
    </source>
</evidence>
<keyword evidence="15" id="KW-0614">Plasmid</keyword>
<name>A0A2I8VTY6_9EURY</name>
<evidence type="ECO:0000256" key="12">
    <source>
        <dbReference type="ARBA" id="ARBA00065962"/>
    </source>
</evidence>
<geneLocation type="plasmid" evidence="15">
    <name>unnamed4</name>
</geneLocation>
<dbReference type="GO" id="GO:0055052">
    <property type="term" value="C:ATP-binding cassette (ABC) transporter complex, substrate-binding subunit-containing"/>
    <property type="evidence" value="ECO:0007669"/>
    <property type="project" value="TreeGrafter"/>
</dbReference>
<dbReference type="Gene3D" id="3.40.50.300">
    <property type="entry name" value="P-loop containing nucleotide triphosphate hydrolases"/>
    <property type="match status" value="1"/>
</dbReference>
<evidence type="ECO:0000256" key="13">
    <source>
        <dbReference type="ARBA" id="ARBA00066315"/>
    </source>
</evidence>
<dbReference type="PROSITE" id="PS00211">
    <property type="entry name" value="ABC_TRANSPORTER_1"/>
    <property type="match status" value="1"/>
</dbReference>
<protein>
    <recommendedName>
        <fullName evidence="13">ABC-type D-xylose/L-arabinose transporter</fullName>
        <ecNumber evidence="13">7.5.2.13</ecNumber>
    </recommendedName>
</protein>
<evidence type="ECO:0000256" key="5">
    <source>
        <dbReference type="ARBA" id="ARBA00022840"/>
    </source>
</evidence>
<proteinExistence type="inferred from homology"/>
<dbReference type="InterPro" id="IPR013611">
    <property type="entry name" value="Transp-assoc_OB_typ2"/>
</dbReference>
<comment type="similarity">
    <text evidence="11">Belongs to the ABC transporter superfamily. Carbohydrate uptake transporter-1 (CUT1) (TC 3.A.1.1) family.</text>
</comment>
<evidence type="ECO:0000256" key="3">
    <source>
        <dbReference type="ARBA" id="ARBA00022475"/>
    </source>
</evidence>
<dbReference type="OrthoDB" id="18368at2157"/>
<dbReference type="GO" id="GO:0022857">
    <property type="term" value="F:transmembrane transporter activity"/>
    <property type="evidence" value="ECO:0007669"/>
    <property type="project" value="InterPro"/>
</dbReference>
<dbReference type="SMART" id="SM00382">
    <property type="entry name" value="AAA"/>
    <property type="match status" value="1"/>
</dbReference>
<dbReference type="RefSeq" id="WP_103428327.1">
    <property type="nucleotide sequence ID" value="NZ_CP026313.1"/>
</dbReference>
<keyword evidence="7" id="KW-0472">Membrane</keyword>
<dbReference type="Pfam" id="PF00005">
    <property type="entry name" value="ABC_tran"/>
    <property type="match status" value="1"/>
</dbReference>
<comment type="catalytic activity">
    <reaction evidence="9">
        <text>L-arabinose(out) + ATP + H2O = L-arabinose(in) + ADP + phosphate + H(+)</text>
        <dbReference type="Rhea" id="RHEA:30007"/>
        <dbReference type="ChEBI" id="CHEBI:15377"/>
        <dbReference type="ChEBI" id="CHEBI:15378"/>
        <dbReference type="ChEBI" id="CHEBI:17535"/>
        <dbReference type="ChEBI" id="CHEBI:30616"/>
        <dbReference type="ChEBI" id="CHEBI:43474"/>
        <dbReference type="ChEBI" id="CHEBI:456216"/>
        <dbReference type="EC" id="7.5.2.13"/>
    </reaction>
    <physiologicalReaction direction="left-to-right" evidence="9">
        <dbReference type="Rhea" id="RHEA:30008"/>
    </physiologicalReaction>
</comment>
<dbReference type="FunFam" id="3.40.50.300:FF:000042">
    <property type="entry name" value="Maltose/maltodextrin ABC transporter, ATP-binding protein"/>
    <property type="match status" value="1"/>
</dbReference>
<dbReference type="Proteomes" id="UP000236584">
    <property type="component" value="Plasmid unnamed4"/>
</dbReference>
<dbReference type="Pfam" id="PF08402">
    <property type="entry name" value="TOBE_2"/>
    <property type="match status" value="1"/>
</dbReference>
<dbReference type="InterPro" id="IPR003593">
    <property type="entry name" value="AAA+_ATPase"/>
</dbReference>
<dbReference type="InterPro" id="IPR047641">
    <property type="entry name" value="ABC_transpr_MalK/UgpC-like"/>
</dbReference>
<dbReference type="PROSITE" id="PS50893">
    <property type="entry name" value="ABC_TRANSPORTER_2"/>
    <property type="match status" value="1"/>
</dbReference>
<dbReference type="InterPro" id="IPR027417">
    <property type="entry name" value="P-loop_NTPase"/>
</dbReference>
<evidence type="ECO:0000256" key="9">
    <source>
        <dbReference type="ARBA" id="ARBA00051890"/>
    </source>
</evidence>
<comment type="subunit">
    <text evidence="12">The complex is composed of two ATP-binding proteins (XacJ and XacK), two transmembrane proteins (XacH and XacI) and a solute-binding protein (XacG).</text>
</comment>
<dbReference type="PANTHER" id="PTHR43875:SF15">
    <property type="entry name" value="TREHALOSE IMPORT ATP-BINDING PROTEIN SUGC"/>
    <property type="match status" value="1"/>
</dbReference>
<dbReference type="InterPro" id="IPR017871">
    <property type="entry name" value="ABC_transporter-like_CS"/>
</dbReference>
<dbReference type="GO" id="GO:0016887">
    <property type="term" value="F:ATP hydrolysis activity"/>
    <property type="evidence" value="ECO:0007669"/>
    <property type="project" value="InterPro"/>
</dbReference>
<dbReference type="AlphaFoldDB" id="A0A2I8VTY6"/>
<dbReference type="EMBL" id="CP026313">
    <property type="protein sequence ID" value="AUV84649.1"/>
    <property type="molecule type" value="Genomic_DNA"/>
</dbReference>
<keyword evidence="3" id="KW-1003">Cell membrane</keyword>
<evidence type="ECO:0000256" key="10">
    <source>
        <dbReference type="ARBA" id="ARBA00053454"/>
    </source>
</evidence>
<dbReference type="PANTHER" id="PTHR43875">
    <property type="entry name" value="MALTODEXTRIN IMPORT ATP-BINDING PROTEIN MSMX"/>
    <property type="match status" value="1"/>
</dbReference>
<evidence type="ECO:0000259" key="14">
    <source>
        <dbReference type="PROSITE" id="PS50893"/>
    </source>
</evidence>
<dbReference type="GeneID" id="35595281"/>
<keyword evidence="4" id="KW-0547">Nucleotide-binding</keyword>
<comment type="function">
    <text evidence="10">Part of the ABC transporter complex XacGHIJK involved in the uptake of xylose and arabinose. Responsible for energy coupling to the transport system.</text>
</comment>
<dbReference type="InterPro" id="IPR008995">
    <property type="entry name" value="Mo/tungstate-bd_C_term_dom"/>
</dbReference>
<sequence>MALVKCENLTKAFSTPNGEEIAVDGIDLTIDDNSFATILGPSGCGKTTLLRLIAGLETPTSGEIYYDSVRVTDKRPQDRNISMVFQQVALFPFYTIRENIQYGLKYVSDLSSAEQNEKVEEMAKILDIHELLDKKPGQLSGGQRQRAALGRALVREPDVFLLDEPMSDLDEKLKVAMRSELKKIHQQFPITKGYVTHDQEEALTLSDEIILMNDGKVVQQSSPGEIYQEPNNVFVAQFIGNHEINLIDGTPENGQISTPAFDIDVPEQLAQSIASEATDGVTLGIRPLDVQVVDDPSDALFTVTMQFFEHMGDSLLVHAETPSLSDIVRFTIPEVAEPMDGEQYHLTFELDDVFVFDQQSGEAITHSLAEPPAQEML</sequence>
<dbReference type="InterPro" id="IPR012340">
    <property type="entry name" value="NA-bd_OB-fold"/>
</dbReference>
<keyword evidence="16" id="KW-1185">Reference proteome</keyword>
<dbReference type="EC" id="7.5.2.13" evidence="13"/>
<feature type="domain" description="ABC transporter" evidence="14">
    <location>
        <begin position="4"/>
        <end position="239"/>
    </location>
</feature>
<organism evidence="15 16">
    <name type="scientific">Salinigranum rubrum</name>
    <dbReference type="NCBI Taxonomy" id="755307"/>
    <lineage>
        <taxon>Archaea</taxon>
        <taxon>Methanobacteriati</taxon>
        <taxon>Methanobacteriota</taxon>
        <taxon>Stenosarchaea group</taxon>
        <taxon>Halobacteria</taxon>
        <taxon>Halobacteriales</taxon>
        <taxon>Haloferacaceae</taxon>
        <taxon>Salinigranum</taxon>
    </lineage>
</organism>
<evidence type="ECO:0000313" key="16">
    <source>
        <dbReference type="Proteomes" id="UP000236584"/>
    </source>
</evidence>
<reference evidence="15 16" key="1">
    <citation type="submission" date="2018-01" db="EMBL/GenBank/DDBJ databases">
        <title>Complete genome sequence of Salinigranum rubrum GX10T, an extremely halophilic archaeon isolated from a marine solar saltern.</title>
        <authorList>
            <person name="Han S."/>
        </authorList>
    </citation>
    <scope>NUCLEOTIDE SEQUENCE [LARGE SCALE GENOMIC DNA]</scope>
    <source>
        <strain evidence="15 16">GX10</strain>
        <plasmid evidence="16">Plasmid unnamed4</plasmid>
    </source>
</reference>
<evidence type="ECO:0000256" key="2">
    <source>
        <dbReference type="ARBA" id="ARBA00022448"/>
    </source>
</evidence>
<evidence type="ECO:0000256" key="1">
    <source>
        <dbReference type="ARBA" id="ARBA00004202"/>
    </source>
</evidence>
<comment type="subcellular location">
    <subcellularLocation>
        <location evidence="1">Cell membrane</location>
        <topology evidence="1">Peripheral membrane protein</topology>
    </subcellularLocation>
</comment>
<evidence type="ECO:0000256" key="6">
    <source>
        <dbReference type="ARBA" id="ARBA00022967"/>
    </source>
</evidence>
<keyword evidence="2" id="KW-0813">Transport</keyword>